<dbReference type="InterPro" id="IPR003779">
    <property type="entry name" value="CMD-like"/>
</dbReference>
<dbReference type="InterPro" id="IPR052512">
    <property type="entry name" value="4CMD/NDH-1_regulator"/>
</dbReference>
<organism evidence="3 4">
    <name type="scientific">Deinococcus reticulitermitis</name>
    <dbReference type="NCBI Taxonomy" id="856736"/>
    <lineage>
        <taxon>Bacteria</taxon>
        <taxon>Thermotogati</taxon>
        <taxon>Deinococcota</taxon>
        <taxon>Deinococci</taxon>
        <taxon>Deinococcales</taxon>
        <taxon>Deinococcaceae</taxon>
        <taxon>Deinococcus</taxon>
    </lineage>
</organism>
<proteinExistence type="predicted"/>
<accession>A0A1H6S101</accession>
<dbReference type="PANTHER" id="PTHR33570">
    <property type="entry name" value="4-CARBOXYMUCONOLACTONE DECARBOXYLASE FAMILY PROTEIN"/>
    <property type="match status" value="1"/>
</dbReference>
<dbReference type="EMBL" id="FNZA01000001">
    <property type="protein sequence ID" value="SEI61589.1"/>
    <property type="molecule type" value="Genomic_DNA"/>
</dbReference>
<feature type="domain" description="Carboxymuconolactone decarboxylase-like" evidence="2">
    <location>
        <begin position="42"/>
        <end position="123"/>
    </location>
</feature>
<dbReference type="InterPro" id="IPR029032">
    <property type="entry name" value="AhpD-like"/>
</dbReference>
<evidence type="ECO:0000313" key="3">
    <source>
        <dbReference type="EMBL" id="SEI61589.1"/>
    </source>
</evidence>
<gene>
    <name evidence="3" type="ORF">SAMN04488058_101143</name>
</gene>
<dbReference type="Proteomes" id="UP000199223">
    <property type="component" value="Unassembled WGS sequence"/>
</dbReference>
<name>A0A1H6S101_9DEIO</name>
<sequence length="152" mass="16486">MLFPMSDPTHCAPEPGGSSVARQTIFGSQEERILARLSALDPDLMAYIRDFAYDTVYERPGLDLKTKELLACVLLVSLGSPGELRTHLRGALAAGATEQEVREALLLCIPYLGFPRAVAGFDQLQGLLAARDRPRQPQESPQPEPGAQGETP</sequence>
<dbReference type="SUPFAM" id="SSF69118">
    <property type="entry name" value="AhpD-like"/>
    <property type="match status" value="1"/>
</dbReference>
<dbReference type="STRING" id="856736.SAMN04488058_101143"/>
<keyword evidence="4" id="KW-1185">Reference proteome</keyword>
<dbReference type="PANTHER" id="PTHR33570:SF2">
    <property type="entry name" value="CARBOXYMUCONOLACTONE DECARBOXYLASE-LIKE DOMAIN-CONTAINING PROTEIN"/>
    <property type="match status" value="1"/>
</dbReference>
<evidence type="ECO:0000313" key="4">
    <source>
        <dbReference type="Proteomes" id="UP000199223"/>
    </source>
</evidence>
<evidence type="ECO:0000256" key="1">
    <source>
        <dbReference type="SAM" id="MobiDB-lite"/>
    </source>
</evidence>
<dbReference type="Pfam" id="PF02627">
    <property type="entry name" value="CMD"/>
    <property type="match status" value="1"/>
</dbReference>
<evidence type="ECO:0000259" key="2">
    <source>
        <dbReference type="Pfam" id="PF02627"/>
    </source>
</evidence>
<dbReference type="AlphaFoldDB" id="A0A1H6S101"/>
<dbReference type="GO" id="GO:0051920">
    <property type="term" value="F:peroxiredoxin activity"/>
    <property type="evidence" value="ECO:0007669"/>
    <property type="project" value="InterPro"/>
</dbReference>
<protein>
    <submittedName>
        <fullName evidence="3">4-carboxymuconolactone decarboxylase</fullName>
    </submittedName>
</protein>
<feature type="region of interest" description="Disordered" evidence="1">
    <location>
        <begin position="129"/>
        <end position="152"/>
    </location>
</feature>
<reference evidence="4" key="1">
    <citation type="submission" date="2016-10" db="EMBL/GenBank/DDBJ databases">
        <authorList>
            <person name="Varghese N."/>
            <person name="Submissions S."/>
        </authorList>
    </citation>
    <scope>NUCLEOTIDE SEQUENCE [LARGE SCALE GENOMIC DNA]</scope>
    <source>
        <strain evidence="4">CGMCC 1.10218</strain>
    </source>
</reference>
<dbReference type="Gene3D" id="1.20.1290.10">
    <property type="entry name" value="AhpD-like"/>
    <property type="match status" value="1"/>
</dbReference>